<evidence type="ECO:0000256" key="1">
    <source>
        <dbReference type="SAM" id="MobiDB-lite"/>
    </source>
</evidence>
<gene>
    <name evidence="2" type="ORF">E2562_018767</name>
</gene>
<organism evidence="2 3">
    <name type="scientific">Oryza meyeriana var. granulata</name>
    <dbReference type="NCBI Taxonomy" id="110450"/>
    <lineage>
        <taxon>Eukaryota</taxon>
        <taxon>Viridiplantae</taxon>
        <taxon>Streptophyta</taxon>
        <taxon>Embryophyta</taxon>
        <taxon>Tracheophyta</taxon>
        <taxon>Spermatophyta</taxon>
        <taxon>Magnoliopsida</taxon>
        <taxon>Liliopsida</taxon>
        <taxon>Poales</taxon>
        <taxon>Poaceae</taxon>
        <taxon>BOP clade</taxon>
        <taxon>Oryzoideae</taxon>
        <taxon>Oryzeae</taxon>
        <taxon>Oryzinae</taxon>
        <taxon>Oryza</taxon>
        <taxon>Oryza meyeriana</taxon>
    </lineage>
</organism>
<protein>
    <submittedName>
        <fullName evidence="2">Uncharacterized protein</fullName>
    </submittedName>
</protein>
<evidence type="ECO:0000313" key="2">
    <source>
        <dbReference type="EMBL" id="KAF0929246.1"/>
    </source>
</evidence>
<feature type="region of interest" description="Disordered" evidence="1">
    <location>
        <begin position="55"/>
        <end position="108"/>
    </location>
</feature>
<keyword evidence="3" id="KW-1185">Reference proteome</keyword>
<dbReference type="Proteomes" id="UP000479710">
    <property type="component" value="Unassembled WGS sequence"/>
</dbReference>
<name>A0A6G1EX84_9ORYZ</name>
<proteinExistence type="predicted"/>
<reference evidence="2 3" key="1">
    <citation type="submission" date="2019-11" db="EMBL/GenBank/DDBJ databases">
        <title>Whole genome sequence of Oryza granulata.</title>
        <authorList>
            <person name="Li W."/>
        </authorList>
    </citation>
    <scope>NUCLEOTIDE SEQUENCE [LARGE SCALE GENOMIC DNA]</scope>
    <source>
        <strain evidence="3">cv. Menghai</strain>
        <tissue evidence="2">Leaf</tissue>
    </source>
</reference>
<evidence type="ECO:0000313" key="3">
    <source>
        <dbReference type="Proteomes" id="UP000479710"/>
    </source>
</evidence>
<sequence>MAPTCRHVGASPVECIGGLLVGLASGVQGRHVGPCAATSALTRATAGKATRTAAINPEHGSDGQWSAGAACSDHPAQQRPRKVAERKGKAVGAHQVRASMGRRSGGTR</sequence>
<dbReference type="AlphaFoldDB" id="A0A6G1EX84"/>
<comment type="caution">
    <text evidence="2">The sequence shown here is derived from an EMBL/GenBank/DDBJ whole genome shotgun (WGS) entry which is preliminary data.</text>
</comment>
<accession>A0A6G1EX84</accession>
<dbReference type="EMBL" id="SPHZ02000002">
    <property type="protein sequence ID" value="KAF0929246.1"/>
    <property type="molecule type" value="Genomic_DNA"/>
</dbReference>